<dbReference type="NCBIfam" id="NF047558">
    <property type="entry name" value="TPR_END_plus"/>
    <property type="match status" value="1"/>
</dbReference>
<accession>A0A2N9L5B8</accession>
<dbReference type="SUPFAM" id="SSF48452">
    <property type="entry name" value="TPR-like"/>
    <property type="match status" value="1"/>
</dbReference>
<sequence length="131" mass="14602">MLGLALLEKREYEQAVAELQKGVALIPGNKEGYSIWLGYAYAVAGKRNEAQSMLTTQVAHHARTQAGAQGIALTYVGLGDKDQAFNWLATAYRERDAMAMLKAYPFWDSIRSDPRFQDLLRRVGLPTDAPR</sequence>
<dbReference type="Pfam" id="PF13181">
    <property type="entry name" value="TPR_8"/>
    <property type="match status" value="1"/>
</dbReference>
<reference evidence="2" key="1">
    <citation type="submission" date="2018-02" db="EMBL/GenBank/DDBJ databases">
        <authorList>
            <person name="Hausmann B."/>
        </authorList>
    </citation>
    <scope>NUCLEOTIDE SEQUENCE [LARGE SCALE GENOMIC DNA]</scope>
    <source>
        <strain evidence="2">Peat soil MAG SbA5</strain>
    </source>
</reference>
<dbReference type="EMBL" id="OKRB01000061">
    <property type="protein sequence ID" value="SPE18507.1"/>
    <property type="molecule type" value="Genomic_DNA"/>
</dbReference>
<proteinExistence type="predicted"/>
<dbReference type="InterPro" id="IPR019734">
    <property type="entry name" value="TPR_rpt"/>
</dbReference>
<dbReference type="Proteomes" id="UP000239735">
    <property type="component" value="Unassembled WGS sequence"/>
</dbReference>
<organism evidence="1 2">
    <name type="scientific">Candidatus Sulfuritelmatomonas gaucii</name>
    <dbReference type="NCBI Taxonomy" id="2043161"/>
    <lineage>
        <taxon>Bacteria</taxon>
        <taxon>Pseudomonadati</taxon>
        <taxon>Acidobacteriota</taxon>
        <taxon>Terriglobia</taxon>
        <taxon>Terriglobales</taxon>
        <taxon>Acidobacteriaceae</taxon>
        <taxon>Candidatus Sulfuritelmatomonas</taxon>
    </lineage>
</organism>
<dbReference type="Gene3D" id="1.25.40.10">
    <property type="entry name" value="Tetratricopeptide repeat domain"/>
    <property type="match status" value="1"/>
</dbReference>
<dbReference type="AlphaFoldDB" id="A0A2N9L5B8"/>
<name>A0A2N9L5B8_9BACT</name>
<evidence type="ECO:0000313" key="2">
    <source>
        <dbReference type="Proteomes" id="UP000239735"/>
    </source>
</evidence>
<dbReference type="InterPro" id="IPR011990">
    <property type="entry name" value="TPR-like_helical_dom_sf"/>
</dbReference>
<gene>
    <name evidence="1" type="ORF">SBA5_1530003</name>
</gene>
<protein>
    <submittedName>
        <fullName evidence="1">Uncharacterized protein</fullName>
    </submittedName>
</protein>
<evidence type="ECO:0000313" key="1">
    <source>
        <dbReference type="EMBL" id="SPE18507.1"/>
    </source>
</evidence>